<evidence type="ECO:0000256" key="1">
    <source>
        <dbReference type="SAM" id="MobiDB-lite"/>
    </source>
</evidence>
<feature type="chain" id="PRO_5019063696" description="Lipoprotein" evidence="2">
    <location>
        <begin position="23"/>
        <end position="86"/>
    </location>
</feature>
<sequence>MSMSPLTLLCVALLAACGGTGAVPHLTAVGANPAAAVRPEILRASATHTGLTVLPRSRGGGRGEGRGGGGRMVPVLPLGPQEAATE</sequence>
<dbReference type="Proteomes" id="UP000277007">
    <property type="component" value="Unassembled WGS sequence"/>
</dbReference>
<organism evidence="3 4">
    <name type="scientific">Azospirillum griseum</name>
    <dbReference type="NCBI Taxonomy" id="2496639"/>
    <lineage>
        <taxon>Bacteria</taxon>
        <taxon>Pseudomonadati</taxon>
        <taxon>Pseudomonadota</taxon>
        <taxon>Alphaproteobacteria</taxon>
        <taxon>Rhodospirillales</taxon>
        <taxon>Azospirillaceae</taxon>
        <taxon>Azospirillum</taxon>
    </lineage>
</organism>
<reference evidence="3 4" key="1">
    <citation type="submission" date="2018-12" db="EMBL/GenBank/DDBJ databases">
        <authorList>
            <person name="Yang Y."/>
        </authorList>
    </citation>
    <scope>NUCLEOTIDE SEQUENCE [LARGE SCALE GENOMIC DNA]</scope>
    <source>
        <strain evidence="3 4">L-25-5w-1</strain>
    </source>
</reference>
<evidence type="ECO:0000313" key="4">
    <source>
        <dbReference type="Proteomes" id="UP000277007"/>
    </source>
</evidence>
<name>A0A431VE84_9PROT</name>
<evidence type="ECO:0000313" key="3">
    <source>
        <dbReference type="EMBL" id="RTR17614.1"/>
    </source>
</evidence>
<feature type="signal peptide" evidence="2">
    <location>
        <begin position="1"/>
        <end position="22"/>
    </location>
</feature>
<gene>
    <name evidence="3" type="ORF">EJ903_17575</name>
</gene>
<dbReference type="AlphaFoldDB" id="A0A431VE84"/>
<accession>A0A431VE84</accession>
<comment type="caution">
    <text evidence="3">The sequence shown here is derived from an EMBL/GenBank/DDBJ whole genome shotgun (WGS) entry which is preliminary data.</text>
</comment>
<feature type="region of interest" description="Disordered" evidence="1">
    <location>
        <begin position="48"/>
        <end position="86"/>
    </location>
</feature>
<evidence type="ECO:0008006" key="5">
    <source>
        <dbReference type="Google" id="ProtNLM"/>
    </source>
</evidence>
<keyword evidence="2" id="KW-0732">Signal</keyword>
<dbReference type="EMBL" id="RXMA01000018">
    <property type="protein sequence ID" value="RTR17614.1"/>
    <property type="molecule type" value="Genomic_DNA"/>
</dbReference>
<dbReference type="RefSeq" id="WP_126617849.1">
    <property type="nucleotide sequence ID" value="NZ_JBHUCY010000025.1"/>
</dbReference>
<proteinExistence type="predicted"/>
<feature type="compositionally biased region" description="Gly residues" evidence="1">
    <location>
        <begin position="58"/>
        <end position="71"/>
    </location>
</feature>
<protein>
    <recommendedName>
        <fullName evidence="5">Lipoprotein</fullName>
    </recommendedName>
</protein>
<keyword evidence="4" id="KW-1185">Reference proteome</keyword>
<evidence type="ECO:0000256" key="2">
    <source>
        <dbReference type="SAM" id="SignalP"/>
    </source>
</evidence>